<evidence type="ECO:0000256" key="1">
    <source>
        <dbReference type="SAM" id="MobiDB-lite"/>
    </source>
</evidence>
<sequence length="296" mass="33844">MLCPKCGNQINDDAKSCDLCGSSISSLSVNNQGGLLSRRKRKNEELDNNSGKISENNNDIKQSENLSSNENNINIVKEVNIIQNNETVDFSKIKKNRDFVIYLILTFLTGGLYMVYFWWGFIKDMNLICGEEGESPNSILVLVFSAMTFGLYYFYWIYKHSERIKNAAARYNVIIKQSSGVILLWTLTSLFTAGAGIFLGQYFMITNFNKLTNAMIFFICACFMAFAASNDEELNKKKIYMVYLIKVGFKLTDDEVNDAYLFARNNGLDDIAYQNIVTVLEEAFEYFDNNDFDEED</sequence>
<feature type="compositionally biased region" description="Polar residues" evidence="1">
    <location>
        <begin position="48"/>
        <end position="60"/>
    </location>
</feature>
<gene>
    <name evidence="5" type="ORF">EPJ78_09605</name>
</gene>
<organism evidence="5 6">
    <name type="scientific">Brachyspira aalborgi</name>
    <dbReference type="NCBI Taxonomy" id="29522"/>
    <lineage>
        <taxon>Bacteria</taxon>
        <taxon>Pseudomonadati</taxon>
        <taxon>Spirochaetota</taxon>
        <taxon>Spirochaetia</taxon>
        <taxon>Brachyspirales</taxon>
        <taxon>Brachyspiraceae</taxon>
        <taxon>Brachyspira</taxon>
    </lineage>
</organism>
<dbReference type="RefSeq" id="WP_147771351.1">
    <property type="nucleotide sequence ID" value="NZ_SAYB01000006.1"/>
</dbReference>
<keyword evidence="2" id="KW-0812">Transmembrane</keyword>
<feature type="transmembrane region" description="Helical" evidence="2">
    <location>
        <begin position="211"/>
        <end position="228"/>
    </location>
</feature>
<dbReference type="InterPro" id="IPR025328">
    <property type="entry name" value="DUF4234"/>
</dbReference>
<evidence type="ECO:0000259" key="4">
    <source>
        <dbReference type="Pfam" id="PF14018"/>
    </source>
</evidence>
<keyword evidence="2" id="KW-1133">Transmembrane helix</keyword>
<dbReference type="Pfam" id="PF14018">
    <property type="entry name" value="DUF4234"/>
    <property type="match status" value="1"/>
</dbReference>
<feature type="domain" description="DUF4234" evidence="4">
    <location>
        <begin position="97"/>
        <end position="165"/>
    </location>
</feature>
<evidence type="ECO:0000259" key="3">
    <source>
        <dbReference type="Pfam" id="PF13240"/>
    </source>
</evidence>
<dbReference type="Proteomes" id="UP000322814">
    <property type="component" value="Unassembled WGS sequence"/>
</dbReference>
<name>A0A5C8EDZ0_9SPIR</name>
<reference evidence="5 6" key="1">
    <citation type="journal article" date="1992" name="Lakartidningen">
        <title>[Penicillin V and not amoxicillin is the first choice preparation in acute otitis].</title>
        <authorList>
            <person name="Kamme C."/>
            <person name="Lundgren K."/>
            <person name="Prellner K."/>
        </authorList>
    </citation>
    <scope>NUCLEOTIDE SEQUENCE [LARGE SCALE GENOMIC DNA]</scope>
    <source>
        <strain evidence="5 6">PC4580III</strain>
    </source>
</reference>
<evidence type="ECO:0000256" key="2">
    <source>
        <dbReference type="SAM" id="Phobius"/>
    </source>
</evidence>
<feature type="domain" description="Zinc-ribbon" evidence="3">
    <location>
        <begin position="3"/>
        <end position="23"/>
    </location>
</feature>
<protein>
    <submittedName>
        <fullName evidence="5">DUF4234 domain-containing protein</fullName>
    </submittedName>
</protein>
<evidence type="ECO:0000313" key="5">
    <source>
        <dbReference type="EMBL" id="TXJ36229.1"/>
    </source>
</evidence>
<comment type="caution">
    <text evidence="5">The sequence shown here is derived from an EMBL/GenBank/DDBJ whole genome shotgun (WGS) entry which is preliminary data.</text>
</comment>
<dbReference type="InterPro" id="IPR026870">
    <property type="entry name" value="Zinc_ribbon_dom"/>
</dbReference>
<proteinExistence type="predicted"/>
<feature type="region of interest" description="Disordered" evidence="1">
    <location>
        <begin position="40"/>
        <end position="65"/>
    </location>
</feature>
<keyword evidence="2" id="KW-0472">Membrane</keyword>
<feature type="transmembrane region" description="Helical" evidence="2">
    <location>
        <begin position="99"/>
        <end position="119"/>
    </location>
</feature>
<accession>A0A5C8EDZ0</accession>
<dbReference type="EMBL" id="SAYB01000006">
    <property type="protein sequence ID" value="TXJ36229.1"/>
    <property type="molecule type" value="Genomic_DNA"/>
</dbReference>
<dbReference type="AlphaFoldDB" id="A0A5C8EDZ0"/>
<feature type="transmembrane region" description="Helical" evidence="2">
    <location>
        <begin position="179"/>
        <end position="205"/>
    </location>
</feature>
<evidence type="ECO:0000313" key="6">
    <source>
        <dbReference type="Proteomes" id="UP000322814"/>
    </source>
</evidence>
<dbReference type="Pfam" id="PF13240">
    <property type="entry name" value="Zn_Ribbon_1"/>
    <property type="match status" value="1"/>
</dbReference>
<feature type="transmembrane region" description="Helical" evidence="2">
    <location>
        <begin position="139"/>
        <end position="158"/>
    </location>
</feature>